<evidence type="ECO:0000313" key="1">
    <source>
        <dbReference type="EMBL" id="GJD97853.1"/>
    </source>
</evidence>
<protein>
    <submittedName>
        <fullName evidence="1">5-oxoprolinase subunit A</fullName>
    </submittedName>
</protein>
<dbReference type="RefSeq" id="WP_238246892.1">
    <property type="nucleotide sequence ID" value="NZ_BPQP01000119.1"/>
</dbReference>
<dbReference type="PANTHER" id="PTHR30292">
    <property type="entry name" value="UNCHARACTERIZED PROTEIN YBGL-RELATED"/>
    <property type="match status" value="1"/>
</dbReference>
<dbReference type="InterPro" id="IPR005501">
    <property type="entry name" value="LamB/YcsF/PxpA-like"/>
</dbReference>
<dbReference type="Pfam" id="PF03746">
    <property type="entry name" value="LamB_YcsF"/>
    <property type="match status" value="1"/>
</dbReference>
<reference evidence="1" key="2">
    <citation type="submission" date="2021-08" db="EMBL/GenBank/DDBJ databases">
        <authorList>
            <person name="Tani A."/>
            <person name="Ola A."/>
            <person name="Ogura Y."/>
            <person name="Katsura K."/>
            <person name="Hayashi T."/>
        </authorList>
    </citation>
    <scope>NUCLEOTIDE SEQUENCE</scope>
    <source>
        <strain evidence="1">DSM 19015</strain>
    </source>
</reference>
<dbReference type="CDD" id="cd10787">
    <property type="entry name" value="LamB_YcsF_like"/>
    <property type="match status" value="1"/>
</dbReference>
<keyword evidence="2" id="KW-1185">Reference proteome</keyword>
<dbReference type="Proteomes" id="UP001055125">
    <property type="component" value="Unassembled WGS sequence"/>
</dbReference>
<organism evidence="1 2">
    <name type="scientific">Methylobacterium iners</name>
    <dbReference type="NCBI Taxonomy" id="418707"/>
    <lineage>
        <taxon>Bacteria</taxon>
        <taxon>Pseudomonadati</taxon>
        <taxon>Pseudomonadota</taxon>
        <taxon>Alphaproteobacteria</taxon>
        <taxon>Hyphomicrobiales</taxon>
        <taxon>Methylobacteriaceae</taxon>
        <taxon>Methylobacterium</taxon>
    </lineage>
</organism>
<gene>
    <name evidence="1" type="primary">pxpA</name>
    <name evidence="1" type="ORF">OCOJLMKI_5092</name>
</gene>
<dbReference type="InterPro" id="IPR011330">
    <property type="entry name" value="Glyco_hydro/deAcase_b/a-brl"/>
</dbReference>
<dbReference type="PANTHER" id="PTHR30292:SF0">
    <property type="entry name" value="5-OXOPROLINASE SUBUNIT A"/>
    <property type="match status" value="1"/>
</dbReference>
<name>A0ABQ4S3Z5_9HYPH</name>
<reference evidence="1" key="1">
    <citation type="journal article" date="2021" name="Front. Microbiol.">
        <title>Comprehensive Comparative Genomics and Phenotyping of Methylobacterium Species.</title>
        <authorList>
            <person name="Alessa O."/>
            <person name="Ogura Y."/>
            <person name="Fujitani Y."/>
            <person name="Takami H."/>
            <person name="Hayashi T."/>
            <person name="Sahin N."/>
            <person name="Tani A."/>
        </authorList>
    </citation>
    <scope>NUCLEOTIDE SEQUENCE</scope>
    <source>
        <strain evidence="1">DSM 19015</strain>
    </source>
</reference>
<dbReference type="SUPFAM" id="SSF88713">
    <property type="entry name" value="Glycoside hydrolase/deacetylase"/>
    <property type="match status" value="1"/>
</dbReference>
<evidence type="ECO:0000313" key="2">
    <source>
        <dbReference type="Proteomes" id="UP001055125"/>
    </source>
</evidence>
<dbReference type="Gene3D" id="3.20.20.370">
    <property type="entry name" value="Glycoside hydrolase/deacetylase"/>
    <property type="match status" value="1"/>
</dbReference>
<dbReference type="NCBIfam" id="NF003816">
    <property type="entry name" value="PRK05406.1-5"/>
    <property type="match status" value="1"/>
</dbReference>
<comment type="caution">
    <text evidence="1">The sequence shown here is derived from an EMBL/GenBank/DDBJ whole genome shotgun (WGS) entry which is preliminary data.</text>
</comment>
<dbReference type="EMBL" id="BPQP01000119">
    <property type="protein sequence ID" value="GJD97853.1"/>
    <property type="molecule type" value="Genomic_DNA"/>
</dbReference>
<proteinExistence type="predicted"/>
<dbReference type="NCBIfam" id="NF003814">
    <property type="entry name" value="PRK05406.1-3"/>
    <property type="match status" value="1"/>
</dbReference>
<accession>A0ABQ4S3Z5</accession>
<sequence>MRIDLNCDLGEGFGAYRIGDDAALLAIVTSANVACGLHAGDPEIMAATFAEAKARGVAVGAHPGFPDLWGFGRRRMPFSASEIERLVAYQVGAAQALAAYAGHRITYVKAHGALSSLAAAEPEVAGAVARAVRAVDPGLALLAIALSAQVAAGEAAELATYQEAFADRGYTEAGGLVPRGQAGDLITDPGKAAAQALRIVEAGGIPTSSGGLARTPIHSICIHGDLEGATLRAAAVRAGLEAAGVTLAAFGHDERPPASA</sequence>